<dbReference type="EMBL" id="UYSL01000610">
    <property type="protein sequence ID" value="VDL64127.1"/>
    <property type="molecule type" value="Genomic_DNA"/>
</dbReference>
<evidence type="ECO:0000313" key="2">
    <source>
        <dbReference type="Proteomes" id="UP000271162"/>
    </source>
</evidence>
<name>A0A0N4XEL9_NIPBR</name>
<evidence type="ECO:0000313" key="1">
    <source>
        <dbReference type="EMBL" id="VDL64127.1"/>
    </source>
</evidence>
<protein>
    <submittedName>
        <fullName evidence="3">ET module</fullName>
    </submittedName>
</protein>
<proteinExistence type="predicted"/>
<sequence>MLNRYQPFEMRLGIYLAAAAALCYALDRDVGYLMSRSPMEAATQLRCYAGIVSSYNNTSIGTEVFCNGKCGSISTTVGGYSFTTYNCFPTVFCDSANLTDTCTTTTFDRDLTGCCCSTDNCNTKGTNINTTIPIQPPEDPIACFSGITINNVVQNGGG</sequence>
<reference evidence="3" key="1">
    <citation type="submission" date="2017-02" db="UniProtKB">
        <authorList>
            <consortium name="WormBaseParasite"/>
        </authorList>
    </citation>
    <scope>IDENTIFICATION</scope>
</reference>
<gene>
    <name evidence="1" type="ORF">NBR_LOCUS972</name>
</gene>
<dbReference type="AlphaFoldDB" id="A0A0N4XEL9"/>
<reference evidence="1 2" key="2">
    <citation type="submission" date="2018-11" db="EMBL/GenBank/DDBJ databases">
        <authorList>
            <consortium name="Pathogen Informatics"/>
        </authorList>
    </citation>
    <scope>NUCLEOTIDE SEQUENCE [LARGE SCALE GENOMIC DNA]</scope>
</reference>
<evidence type="ECO:0000313" key="3">
    <source>
        <dbReference type="WBParaSite" id="NBR_0000097101-mRNA-1"/>
    </source>
</evidence>
<dbReference type="WBParaSite" id="NBR_0000097101-mRNA-1">
    <property type="protein sequence ID" value="NBR_0000097101-mRNA-1"/>
    <property type="gene ID" value="NBR_0000097101"/>
</dbReference>
<dbReference type="InterPro" id="IPR002603">
    <property type="entry name" value="ET_repeat"/>
</dbReference>
<dbReference type="Pfam" id="PF01684">
    <property type="entry name" value="ET"/>
    <property type="match status" value="1"/>
</dbReference>
<organism evidence="3">
    <name type="scientific">Nippostrongylus brasiliensis</name>
    <name type="common">Rat hookworm</name>
    <dbReference type="NCBI Taxonomy" id="27835"/>
    <lineage>
        <taxon>Eukaryota</taxon>
        <taxon>Metazoa</taxon>
        <taxon>Ecdysozoa</taxon>
        <taxon>Nematoda</taxon>
        <taxon>Chromadorea</taxon>
        <taxon>Rhabditida</taxon>
        <taxon>Rhabditina</taxon>
        <taxon>Rhabditomorpha</taxon>
        <taxon>Strongyloidea</taxon>
        <taxon>Heligmosomidae</taxon>
        <taxon>Nippostrongylus</taxon>
    </lineage>
</organism>
<keyword evidence="2" id="KW-1185">Reference proteome</keyword>
<dbReference type="Proteomes" id="UP000271162">
    <property type="component" value="Unassembled WGS sequence"/>
</dbReference>
<accession>A0A0N4XEL9</accession>